<accession>A0A0R1HGS5</accession>
<dbReference type="PATRIC" id="fig|1423719.4.peg.1453"/>
<dbReference type="EMBL" id="AZDI01000008">
    <property type="protein sequence ID" value="KRK45467.1"/>
    <property type="molecule type" value="Genomic_DNA"/>
</dbReference>
<evidence type="ECO:0000313" key="2">
    <source>
        <dbReference type="EMBL" id="KRK45467.1"/>
    </source>
</evidence>
<dbReference type="STRING" id="1423719.FC66_GL001430"/>
<keyword evidence="3" id="KW-1185">Reference proteome</keyword>
<sequence>MINMNQIFKKTGLFLTAFVGVLLSSKAIRAAVLTEPTNAMQDITDTFTSAPRLADGPAGANPFSWGTTKIQANFVRDGHLTGRTDKLIVTSKGTITMQESASAGYTFSNMWNILSADAYSELGAGDKSGTIQGGSKDRIMDISGDTTITVGDHTADMAKNAGKKVWIGNKVQTYHSIRPIKSNYYVTQETYTDVGQITLKPTITGTPAATNPNISGTGTQTGDKISVVVNGTTKETTVKADGTWSLNWGGKLPVQAKMTVTETNAYGDKPGTVEATISGTDLSITSKETAINLMPSDIEGYQNMSDDQVMADLIKRFGITAIDKADNNSSTGIIIGTSDSQFLKNLRQASGGTSVSTPFTATKSGETVAMANPLTVTVGAGMLSFSTMPARSDFAKTMINGQGQIVQRTGDWNVGVTDTRKSGSPWYLSVSESPLTNSETGKELSGYVYYTADGQNETKIGTGSTFIASGQKATGVGDTYKLNDGWTDNKGILLHANSDVTIGSYNGTMDWSLSDAPTK</sequence>
<organism evidence="2 3">
    <name type="scientific">Dellaglioa algida DSM 15638</name>
    <dbReference type="NCBI Taxonomy" id="1423719"/>
    <lineage>
        <taxon>Bacteria</taxon>
        <taxon>Bacillati</taxon>
        <taxon>Bacillota</taxon>
        <taxon>Bacilli</taxon>
        <taxon>Lactobacillales</taxon>
        <taxon>Lactobacillaceae</taxon>
        <taxon>Dellaglioa</taxon>
    </lineage>
</organism>
<dbReference type="Gene3D" id="2.60.40.10">
    <property type="entry name" value="Immunoglobulins"/>
    <property type="match status" value="1"/>
</dbReference>
<proteinExistence type="predicted"/>
<evidence type="ECO:0008006" key="4">
    <source>
        <dbReference type="Google" id="ProtNLM"/>
    </source>
</evidence>
<dbReference type="InterPro" id="IPR013783">
    <property type="entry name" value="Ig-like_fold"/>
</dbReference>
<protein>
    <recommendedName>
        <fullName evidence="4">Cell surface protein</fullName>
    </recommendedName>
</protein>
<feature type="signal peptide" evidence="1">
    <location>
        <begin position="1"/>
        <end position="30"/>
    </location>
</feature>
<dbReference type="AlphaFoldDB" id="A0A0R1HGS5"/>
<keyword evidence="1" id="KW-0732">Signal</keyword>
<name>A0A0R1HGS5_9LACO</name>
<reference evidence="2 3" key="1">
    <citation type="journal article" date="2015" name="Genome Announc.">
        <title>Expanding the biotechnology potential of lactobacilli through comparative genomics of 213 strains and associated genera.</title>
        <authorList>
            <person name="Sun Z."/>
            <person name="Harris H.M."/>
            <person name="McCann A."/>
            <person name="Guo C."/>
            <person name="Argimon S."/>
            <person name="Zhang W."/>
            <person name="Yang X."/>
            <person name="Jeffery I.B."/>
            <person name="Cooney J.C."/>
            <person name="Kagawa T.F."/>
            <person name="Liu W."/>
            <person name="Song Y."/>
            <person name="Salvetti E."/>
            <person name="Wrobel A."/>
            <person name="Rasinkangas P."/>
            <person name="Parkhill J."/>
            <person name="Rea M.C."/>
            <person name="O'Sullivan O."/>
            <person name="Ritari J."/>
            <person name="Douillard F.P."/>
            <person name="Paul Ross R."/>
            <person name="Yang R."/>
            <person name="Briner A.E."/>
            <person name="Felis G.E."/>
            <person name="de Vos W.M."/>
            <person name="Barrangou R."/>
            <person name="Klaenhammer T.R."/>
            <person name="Caufield P.W."/>
            <person name="Cui Y."/>
            <person name="Zhang H."/>
            <person name="O'Toole P.W."/>
        </authorList>
    </citation>
    <scope>NUCLEOTIDE SEQUENCE [LARGE SCALE GENOMIC DNA]</scope>
    <source>
        <strain evidence="2 3">DSM 15638</strain>
    </source>
</reference>
<evidence type="ECO:0000313" key="3">
    <source>
        <dbReference type="Proteomes" id="UP000051450"/>
    </source>
</evidence>
<comment type="caution">
    <text evidence="2">The sequence shown here is derived from an EMBL/GenBank/DDBJ whole genome shotgun (WGS) entry which is preliminary data.</text>
</comment>
<feature type="chain" id="PRO_5006405135" description="Cell surface protein" evidence="1">
    <location>
        <begin position="31"/>
        <end position="519"/>
    </location>
</feature>
<gene>
    <name evidence="2" type="ORF">FC66_GL001430</name>
</gene>
<dbReference type="Proteomes" id="UP000051450">
    <property type="component" value="Unassembled WGS sequence"/>
</dbReference>
<evidence type="ECO:0000256" key="1">
    <source>
        <dbReference type="SAM" id="SignalP"/>
    </source>
</evidence>